<feature type="compositionally biased region" description="Polar residues" evidence="1">
    <location>
        <begin position="1"/>
        <end position="13"/>
    </location>
</feature>
<proteinExistence type="predicted"/>
<protein>
    <recommendedName>
        <fullName evidence="4">Flagellar protein FlaG</fullName>
    </recommendedName>
</protein>
<dbReference type="InterPro" id="IPR035924">
    <property type="entry name" value="FlaG-like_sf"/>
</dbReference>
<name>A0ABM8HZS6_9BACT</name>
<dbReference type="Gene3D" id="3.30.160.170">
    <property type="entry name" value="FlaG-like"/>
    <property type="match status" value="1"/>
</dbReference>
<evidence type="ECO:0000313" key="3">
    <source>
        <dbReference type="Proteomes" id="UP001319827"/>
    </source>
</evidence>
<dbReference type="PANTHER" id="PTHR37166:SF1">
    <property type="entry name" value="PROTEIN FLAG"/>
    <property type="match status" value="1"/>
</dbReference>
<sequence length="114" mass="12680">MKIQQATLASSGTGRAPSGGEAVDRERRGLPLQSEPVQDEKKVAPEEVLKKIKGLTEDGAYSVRFEMDKDVDQLVIRLFDHQSGDMIRQIPSEDLLEAIKSLRDFRGLLVNTQS</sequence>
<dbReference type="SUPFAM" id="SSF160214">
    <property type="entry name" value="FlaG-like"/>
    <property type="match status" value="1"/>
</dbReference>
<dbReference type="PANTHER" id="PTHR37166">
    <property type="entry name" value="PROTEIN FLAG"/>
    <property type="match status" value="1"/>
</dbReference>
<dbReference type="Proteomes" id="UP001319827">
    <property type="component" value="Chromosome"/>
</dbReference>
<gene>
    <name evidence="2" type="ORF">DESUT3_36690</name>
</gene>
<organism evidence="2 3">
    <name type="scientific">Desulfuromonas versatilis</name>
    <dbReference type="NCBI Taxonomy" id="2802975"/>
    <lineage>
        <taxon>Bacteria</taxon>
        <taxon>Pseudomonadati</taxon>
        <taxon>Thermodesulfobacteriota</taxon>
        <taxon>Desulfuromonadia</taxon>
        <taxon>Desulfuromonadales</taxon>
        <taxon>Desulfuromonadaceae</taxon>
        <taxon>Desulfuromonas</taxon>
    </lineage>
</organism>
<dbReference type="RefSeq" id="WP_221249981.1">
    <property type="nucleotide sequence ID" value="NZ_AP024355.1"/>
</dbReference>
<accession>A0ABM8HZS6</accession>
<dbReference type="InterPro" id="IPR005186">
    <property type="entry name" value="FlaG"/>
</dbReference>
<dbReference type="EMBL" id="AP024355">
    <property type="protein sequence ID" value="BCR06600.1"/>
    <property type="molecule type" value="Genomic_DNA"/>
</dbReference>
<evidence type="ECO:0008006" key="4">
    <source>
        <dbReference type="Google" id="ProtNLM"/>
    </source>
</evidence>
<reference evidence="2 3" key="1">
    <citation type="journal article" date="2016" name="C (Basel)">
        <title>Selective Growth of and Electricity Production by Marine Exoelectrogenic Bacteria in Self-Aggregated Hydrogel of Microbially Reduced Graphene Oxide.</title>
        <authorList>
            <person name="Yoshida N."/>
            <person name="Goto Y."/>
            <person name="Miyata Y."/>
        </authorList>
    </citation>
    <scope>NUCLEOTIDE SEQUENCE [LARGE SCALE GENOMIC DNA]</scope>
    <source>
        <strain evidence="2 3">NIT-T3</strain>
    </source>
</reference>
<evidence type="ECO:0000256" key="1">
    <source>
        <dbReference type="SAM" id="MobiDB-lite"/>
    </source>
</evidence>
<dbReference type="Pfam" id="PF03646">
    <property type="entry name" value="FlaG"/>
    <property type="match status" value="1"/>
</dbReference>
<feature type="region of interest" description="Disordered" evidence="1">
    <location>
        <begin position="1"/>
        <end position="42"/>
    </location>
</feature>
<reference evidence="2 3" key="2">
    <citation type="journal article" date="2021" name="Int. J. Syst. Evol. Microbiol.">
        <title>Isolation and Polyphasic Characterization of Desulfuromonas versatilis sp. Nov., an Electrogenic Bacteria Capable of Versatile Metabolism Isolated from a Graphene Oxide-Reducing Enrichment Culture.</title>
        <authorList>
            <person name="Xie L."/>
            <person name="Yoshida N."/>
            <person name="Ishii S."/>
            <person name="Meng L."/>
        </authorList>
    </citation>
    <scope>NUCLEOTIDE SEQUENCE [LARGE SCALE GENOMIC DNA]</scope>
    <source>
        <strain evidence="2 3">NIT-T3</strain>
    </source>
</reference>
<keyword evidence="3" id="KW-1185">Reference proteome</keyword>
<evidence type="ECO:0000313" key="2">
    <source>
        <dbReference type="EMBL" id="BCR06600.1"/>
    </source>
</evidence>